<keyword evidence="2" id="KW-0812">Transmembrane</keyword>
<evidence type="ECO:0000259" key="3">
    <source>
        <dbReference type="Pfam" id="PF09835"/>
    </source>
</evidence>
<reference evidence="4" key="1">
    <citation type="submission" date="2022-03" db="EMBL/GenBank/DDBJ databases">
        <title>Fererhizobium litorale gen. nov., sp. nov., isolated from sandy sediments of the Sea of Japan seashore.</title>
        <authorList>
            <person name="Romanenko L."/>
            <person name="Kurilenko V."/>
            <person name="Otstavnykh N."/>
            <person name="Svetashev V."/>
            <person name="Tekutyeva L."/>
            <person name="Isaeva M."/>
            <person name="Mikhailov V."/>
        </authorList>
    </citation>
    <scope>NUCLEOTIDE SEQUENCE</scope>
    <source>
        <strain evidence="4">KMM 9576</strain>
    </source>
</reference>
<dbReference type="PANTHER" id="PTHR40547">
    <property type="entry name" value="SLL0298 PROTEIN"/>
    <property type="match status" value="1"/>
</dbReference>
<feature type="domain" description="DUF2062" evidence="3">
    <location>
        <begin position="3"/>
        <end position="150"/>
    </location>
</feature>
<dbReference type="AlphaFoldDB" id="A0AAE3QDH0"/>
<keyword evidence="5" id="KW-1185">Reference proteome</keyword>
<evidence type="ECO:0000256" key="1">
    <source>
        <dbReference type="SAM" id="MobiDB-lite"/>
    </source>
</evidence>
<dbReference type="PANTHER" id="PTHR40547:SF1">
    <property type="entry name" value="SLL0298 PROTEIN"/>
    <property type="match status" value="1"/>
</dbReference>
<feature type="transmembrane region" description="Helical" evidence="2">
    <location>
        <begin position="21"/>
        <end position="46"/>
    </location>
</feature>
<evidence type="ECO:0000256" key="2">
    <source>
        <dbReference type="SAM" id="Phobius"/>
    </source>
</evidence>
<sequence>MTRQLSYYRLRVLRLSASPRAVATGVCAGVFASWLPFLGFHVLIAVSTAFLLRGNLVAAALGTAFANPLTLPAIWAATWEIGHQMLGRDGTATVSIEDVFHLHDPWRIAELWGPVLKPMTIGAIPPALISVLVIYPLTYFAVRSFQVRRRPGAMPPPQAGLTSGGGTSPGADGML</sequence>
<dbReference type="Pfam" id="PF09835">
    <property type="entry name" value="DUF2062"/>
    <property type="match status" value="1"/>
</dbReference>
<evidence type="ECO:0000313" key="5">
    <source>
        <dbReference type="Proteomes" id="UP001161580"/>
    </source>
</evidence>
<keyword evidence="2" id="KW-0472">Membrane</keyword>
<keyword evidence="2" id="KW-1133">Transmembrane helix</keyword>
<comment type="caution">
    <text evidence="4">The sequence shown here is derived from an EMBL/GenBank/DDBJ whole genome shotgun (WGS) entry which is preliminary data.</text>
</comment>
<feature type="region of interest" description="Disordered" evidence="1">
    <location>
        <begin position="153"/>
        <end position="175"/>
    </location>
</feature>
<dbReference type="EMBL" id="JALDYZ010000002">
    <property type="protein sequence ID" value="MDI7921288.1"/>
    <property type="molecule type" value="Genomic_DNA"/>
</dbReference>
<accession>A0AAE3QDH0</accession>
<gene>
    <name evidence="4" type="ORF">MRS75_04215</name>
</gene>
<proteinExistence type="predicted"/>
<evidence type="ECO:0000313" key="4">
    <source>
        <dbReference type="EMBL" id="MDI7921288.1"/>
    </source>
</evidence>
<dbReference type="Proteomes" id="UP001161580">
    <property type="component" value="Unassembled WGS sequence"/>
</dbReference>
<organism evidence="4 5">
    <name type="scientific">Ferirhizobium litorale</name>
    <dbReference type="NCBI Taxonomy" id="2927786"/>
    <lineage>
        <taxon>Bacteria</taxon>
        <taxon>Pseudomonadati</taxon>
        <taxon>Pseudomonadota</taxon>
        <taxon>Alphaproteobacteria</taxon>
        <taxon>Hyphomicrobiales</taxon>
        <taxon>Rhizobiaceae</taxon>
        <taxon>Ferirhizobium</taxon>
    </lineage>
</organism>
<protein>
    <submittedName>
        <fullName evidence="4">DUF2062 domain-containing protein</fullName>
    </submittedName>
</protein>
<dbReference type="InterPro" id="IPR018639">
    <property type="entry name" value="DUF2062"/>
</dbReference>
<feature type="transmembrane region" description="Helical" evidence="2">
    <location>
        <begin position="121"/>
        <end position="142"/>
    </location>
</feature>
<name>A0AAE3QDH0_9HYPH</name>